<organism evidence="1 2">
    <name type="scientific">Bifidobacterium breve DSM 20213 = JCM 1192</name>
    <dbReference type="NCBI Taxonomy" id="518634"/>
    <lineage>
        <taxon>Bacteria</taxon>
        <taxon>Bacillati</taxon>
        <taxon>Actinomycetota</taxon>
        <taxon>Actinomycetes</taxon>
        <taxon>Bifidobacteriales</taxon>
        <taxon>Bifidobacteriaceae</taxon>
        <taxon>Bifidobacterium</taxon>
    </lineage>
</organism>
<dbReference type="EMBL" id="ACCG02000012">
    <property type="protein sequence ID" value="EFE88466.1"/>
    <property type="molecule type" value="Genomic_DNA"/>
</dbReference>
<evidence type="ECO:0000313" key="1">
    <source>
        <dbReference type="EMBL" id="EFE88466.1"/>
    </source>
</evidence>
<comment type="caution">
    <text evidence="1">The sequence shown here is derived from an EMBL/GenBank/DDBJ whole genome shotgun (WGS) entry which is preliminary data.</text>
</comment>
<reference evidence="1 2" key="1">
    <citation type="submission" date="2010-02" db="EMBL/GenBank/DDBJ databases">
        <authorList>
            <person name="Weinstock G."/>
            <person name="Sodergren E."/>
            <person name="Clifton S."/>
            <person name="Fulton L."/>
            <person name="Fulton B."/>
            <person name="Courtney L."/>
            <person name="Fronick C."/>
            <person name="Harrison M."/>
            <person name="Strong C."/>
            <person name="Farmer C."/>
            <person name="Delahaunty K."/>
            <person name="Markovic C."/>
            <person name="Hall O."/>
            <person name="Minx P."/>
            <person name="Tomlinson C."/>
            <person name="Mitreva M."/>
            <person name="Nelson J."/>
            <person name="Hou S."/>
            <person name="Wollam A."/>
            <person name="Pepin K.H."/>
            <person name="Johnson M."/>
            <person name="Bhonagiri V."/>
            <person name="Zhang X."/>
            <person name="Suruliraj S."/>
            <person name="Warren W."/>
            <person name="Chinwalla A."/>
            <person name="Mardis E.R."/>
            <person name="Wilson R.K."/>
        </authorList>
    </citation>
    <scope>NUCLEOTIDE SEQUENCE [LARGE SCALE GENOMIC DNA]</scope>
    <source>
        <strain evidence="1 2">DSM 20213</strain>
    </source>
</reference>
<keyword evidence="2" id="KW-1185">Reference proteome</keyword>
<name>D4BQH1_BIFBR</name>
<dbReference type="HOGENOM" id="CLU_3180722_0_0_11"/>
<gene>
    <name evidence="1" type="ORF">BIFBRE_04341</name>
</gene>
<sequence length="46" mass="5421">MNRPEGLSPFQGADHPMHHEYQWHNVNAIPPFLRLVYLGNNPLKRK</sequence>
<dbReference type="Proteomes" id="UP000003191">
    <property type="component" value="Unassembled WGS sequence"/>
</dbReference>
<evidence type="ECO:0000313" key="2">
    <source>
        <dbReference type="Proteomes" id="UP000003191"/>
    </source>
</evidence>
<dbReference type="AlphaFoldDB" id="D4BQH1"/>
<protein>
    <submittedName>
        <fullName evidence="1">Uncharacterized protein</fullName>
    </submittedName>
</protein>
<accession>D4BQH1</accession>
<proteinExistence type="predicted"/>